<gene>
    <name evidence="2" type="ORF">METZ01_LOCUS416505</name>
</gene>
<feature type="transmembrane region" description="Helical" evidence="1">
    <location>
        <begin position="6"/>
        <end position="22"/>
    </location>
</feature>
<keyword evidence="1" id="KW-0812">Transmembrane</keyword>
<evidence type="ECO:0000313" key="2">
    <source>
        <dbReference type="EMBL" id="SVD63651.1"/>
    </source>
</evidence>
<organism evidence="2">
    <name type="scientific">marine metagenome</name>
    <dbReference type="NCBI Taxonomy" id="408172"/>
    <lineage>
        <taxon>unclassified sequences</taxon>
        <taxon>metagenomes</taxon>
        <taxon>ecological metagenomes</taxon>
    </lineage>
</organism>
<proteinExistence type="predicted"/>
<keyword evidence="1" id="KW-0472">Membrane</keyword>
<dbReference type="EMBL" id="UINC01163373">
    <property type="protein sequence ID" value="SVD63651.1"/>
    <property type="molecule type" value="Genomic_DNA"/>
</dbReference>
<dbReference type="AlphaFoldDB" id="A0A382X080"/>
<sequence length="35" mass="3981">MEHILSWIIWLPVIGIVAILLIPREKESLIKITAA</sequence>
<name>A0A382X080_9ZZZZ</name>
<reference evidence="2" key="1">
    <citation type="submission" date="2018-05" db="EMBL/GenBank/DDBJ databases">
        <authorList>
            <person name="Lanie J.A."/>
            <person name="Ng W.-L."/>
            <person name="Kazmierczak K.M."/>
            <person name="Andrzejewski T.M."/>
            <person name="Davidsen T.M."/>
            <person name="Wayne K.J."/>
            <person name="Tettelin H."/>
            <person name="Glass J.I."/>
            <person name="Rusch D."/>
            <person name="Podicherti R."/>
            <person name="Tsui H.-C.T."/>
            <person name="Winkler M.E."/>
        </authorList>
    </citation>
    <scope>NUCLEOTIDE SEQUENCE</scope>
</reference>
<feature type="non-terminal residue" evidence="2">
    <location>
        <position position="35"/>
    </location>
</feature>
<accession>A0A382X080</accession>
<protein>
    <submittedName>
        <fullName evidence="2">Uncharacterized protein</fullName>
    </submittedName>
</protein>
<evidence type="ECO:0000256" key="1">
    <source>
        <dbReference type="SAM" id="Phobius"/>
    </source>
</evidence>
<keyword evidence="1" id="KW-1133">Transmembrane helix</keyword>